<dbReference type="AlphaFoldDB" id="A0A6A6J6N0"/>
<dbReference type="Pfam" id="PF00561">
    <property type="entry name" value="Abhydrolase_1"/>
    <property type="match status" value="1"/>
</dbReference>
<dbReference type="PRINTS" id="PR00412">
    <property type="entry name" value="EPOXHYDRLASE"/>
</dbReference>
<dbReference type="InterPro" id="IPR000639">
    <property type="entry name" value="Epox_hydrolase-like"/>
</dbReference>
<proteinExistence type="predicted"/>
<evidence type="ECO:0000313" key="3">
    <source>
        <dbReference type="Proteomes" id="UP000800094"/>
    </source>
</evidence>
<evidence type="ECO:0000313" key="2">
    <source>
        <dbReference type="EMBL" id="KAF2257153.1"/>
    </source>
</evidence>
<dbReference type="EMBL" id="ML987189">
    <property type="protein sequence ID" value="KAF2257153.1"/>
    <property type="molecule type" value="Genomic_DNA"/>
</dbReference>
<dbReference type="Proteomes" id="UP000800094">
    <property type="component" value="Unassembled WGS sequence"/>
</dbReference>
<dbReference type="GO" id="GO:0046464">
    <property type="term" value="P:acylglycerol catabolic process"/>
    <property type="evidence" value="ECO:0007669"/>
    <property type="project" value="TreeGrafter"/>
</dbReference>
<accession>A0A6A6J6N0</accession>
<dbReference type="OrthoDB" id="408373at2759"/>
<dbReference type="GO" id="GO:0016020">
    <property type="term" value="C:membrane"/>
    <property type="evidence" value="ECO:0007669"/>
    <property type="project" value="TreeGrafter"/>
</dbReference>
<dbReference type="InterPro" id="IPR000073">
    <property type="entry name" value="AB_hydrolase_1"/>
</dbReference>
<feature type="domain" description="AB hydrolase-1" evidence="1">
    <location>
        <begin position="23"/>
        <end position="137"/>
    </location>
</feature>
<dbReference type="InterPro" id="IPR050266">
    <property type="entry name" value="AB_hydrolase_sf"/>
</dbReference>
<dbReference type="PANTHER" id="PTHR43798:SF33">
    <property type="entry name" value="HYDROLASE, PUTATIVE (AFU_ORTHOLOGUE AFUA_2G14860)-RELATED"/>
    <property type="match status" value="1"/>
</dbReference>
<dbReference type="GeneID" id="54575858"/>
<keyword evidence="2" id="KW-0378">Hydrolase</keyword>
<gene>
    <name evidence="2" type="ORF">BU26DRAFT_37138</name>
</gene>
<evidence type="ECO:0000259" key="1">
    <source>
        <dbReference type="Pfam" id="PF00561"/>
    </source>
</evidence>
<dbReference type="InterPro" id="IPR029058">
    <property type="entry name" value="AB_hydrolase_fold"/>
</dbReference>
<protein>
    <submittedName>
        <fullName evidence="2">Alpha/beta-hydrolase</fullName>
    </submittedName>
</protein>
<dbReference type="SUPFAM" id="SSF53474">
    <property type="entry name" value="alpha/beta-Hydrolases"/>
    <property type="match status" value="1"/>
</dbReference>
<reference evidence="2" key="1">
    <citation type="journal article" date="2020" name="Stud. Mycol.">
        <title>101 Dothideomycetes genomes: a test case for predicting lifestyles and emergence of pathogens.</title>
        <authorList>
            <person name="Haridas S."/>
            <person name="Albert R."/>
            <person name="Binder M."/>
            <person name="Bloem J."/>
            <person name="Labutti K."/>
            <person name="Salamov A."/>
            <person name="Andreopoulos B."/>
            <person name="Baker S."/>
            <person name="Barry K."/>
            <person name="Bills G."/>
            <person name="Bluhm B."/>
            <person name="Cannon C."/>
            <person name="Castanera R."/>
            <person name="Culley D."/>
            <person name="Daum C."/>
            <person name="Ezra D."/>
            <person name="Gonzalez J."/>
            <person name="Henrissat B."/>
            <person name="Kuo A."/>
            <person name="Liang C."/>
            <person name="Lipzen A."/>
            <person name="Lutzoni F."/>
            <person name="Magnuson J."/>
            <person name="Mondo S."/>
            <person name="Nolan M."/>
            <person name="Ohm R."/>
            <person name="Pangilinan J."/>
            <person name="Park H.-J."/>
            <person name="Ramirez L."/>
            <person name="Alfaro M."/>
            <person name="Sun H."/>
            <person name="Tritt A."/>
            <person name="Yoshinaga Y."/>
            <person name="Zwiers L.-H."/>
            <person name="Turgeon B."/>
            <person name="Goodwin S."/>
            <person name="Spatafora J."/>
            <person name="Crous P."/>
            <person name="Grigoriev I."/>
        </authorList>
    </citation>
    <scope>NUCLEOTIDE SEQUENCE</scope>
    <source>
        <strain evidence="2">CBS 122368</strain>
    </source>
</reference>
<sequence length="271" mass="30325">MPFFNPSPSLSLFYTLHGPSTNPPILLIHGWCCDSHDWSWQIPFLTQTHYVIATDMRGHGRSSAPAHLSYTLQDQAADAAALLRHLELEKDVLVMGHSMGAMAASVLSVLEPELVKGIVLIDPPYHYPSKTCDETMAWYAASPSATTNALQSYPSMIGAITPEWMKLWYLRRLEGTPEHVIRKSIEGCFGEEMLGRAELHEEFVKGKRKAPRLAVYKEEERAERERAFGVDVGRGDEVVVIGDGAGHWPHQTRSEEFNGLLGRWLTKIGTE</sequence>
<dbReference type="PANTHER" id="PTHR43798">
    <property type="entry name" value="MONOACYLGLYCEROL LIPASE"/>
    <property type="match status" value="1"/>
</dbReference>
<dbReference type="RefSeq" id="XP_033692157.1">
    <property type="nucleotide sequence ID" value="XM_033822528.1"/>
</dbReference>
<dbReference type="Gene3D" id="3.40.50.1820">
    <property type="entry name" value="alpha/beta hydrolase"/>
    <property type="match status" value="1"/>
</dbReference>
<organism evidence="2 3">
    <name type="scientific">Trematosphaeria pertusa</name>
    <dbReference type="NCBI Taxonomy" id="390896"/>
    <lineage>
        <taxon>Eukaryota</taxon>
        <taxon>Fungi</taxon>
        <taxon>Dikarya</taxon>
        <taxon>Ascomycota</taxon>
        <taxon>Pezizomycotina</taxon>
        <taxon>Dothideomycetes</taxon>
        <taxon>Pleosporomycetidae</taxon>
        <taxon>Pleosporales</taxon>
        <taxon>Massarineae</taxon>
        <taxon>Trematosphaeriaceae</taxon>
        <taxon>Trematosphaeria</taxon>
    </lineage>
</organism>
<dbReference type="GO" id="GO:0047372">
    <property type="term" value="F:monoacylglycerol lipase activity"/>
    <property type="evidence" value="ECO:0007669"/>
    <property type="project" value="TreeGrafter"/>
</dbReference>
<keyword evidence="3" id="KW-1185">Reference proteome</keyword>
<name>A0A6A6J6N0_9PLEO</name>